<protein>
    <submittedName>
        <fullName evidence="2">Uncharacterized protein</fullName>
    </submittedName>
</protein>
<feature type="region of interest" description="Disordered" evidence="1">
    <location>
        <begin position="78"/>
        <end position="114"/>
    </location>
</feature>
<organism evidence="2 3">
    <name type="scientific">Exophiala bonariae</name>
    <dbReference type="NCBI Taxonomy" id="1690606"/>
    <lineage>
        <taxon>Eukaryota</taxon>
        <taxon>Fungi</taxon>
        <taxon>Dikarya</taxon>
        <taxon>Ascomycota</taxon>
        <taxon>Pezizomycotina</taxon>
        <taxon>Eurotiomycetes</taxon>
        <taxon>Chaetothyriomycetidae</taxon>
        <taxon>Chaetothyriales</taxon>
        <taxon>Herpotrichiellaceae</taxon>
        <taxon>Exophiala</taxon>
    </lineage>
</organism>
<dbReference type="GeneID" id="89981031"/>
<comment type="caution">
    <text evidence="2">The sequence shown here is derived from an EMBL/GenBank/DDBJ whole genome shotgun (WGS) entry which is preliminary data.</text>
</comment>
<keyword evidence="3" id="KW-1185">Reference proteome</keyword>
<accession>A0AAV9NDJ6</accession>
<evidence type="ECO:0000256" key="1">
    <source>
        <dbReference type="SAM" id="MobiDB-lite"/>
    </source>
</evidence>
<evidence type="ECO:0000313" key="2">
    <source>
        <dbReference type="EMBL" id="KAK5055146.1"/>
    </source>
</evidence>
<proteinExistence type="predicted"/>
<dbReference type="AlphaFoldDB" id="A0AAV9NDJ6"/>
<name>A0AAV9NDJ6_9EURO</name>
<feature type="compositionally biased region" description="Basic residues" evidence="1">
    <location>
        <begin position="93"/>
        <end position="102"/>
    </location>
</feature>
<dbReference type="Proteomes" id="UP001358417">
    <property type="component" value="Unassembled WGS sequence"/>
</dbReference>
<dbReference type="EMBL" id="JAVRRD010000009">
    <property type="protein sequence ID" value="KAK5055146.1"/>
    <property type="molecule type" value="Genomic_DNA"/>
</dbReference>
<evidence type="ECO:0000313" key="3">
    <source>
        <dbReference type="Proteomes" id="UP001358417"/>
    </source>
</evidence>
<sequence>MADGGGCDAGGTQDMGSFTAVGNSFAHAQASRRHNSGLEGLTTSHSMGAGAPNLLPVRFHDDSIISIPVLRPEDINRLTDFNNNAPPSDNKSRKLSFFHRKSIGGGSGGKNDKQKFAMRSVTRLEYLTHYAKDNNGKYVGTEEPADDCILRGEDLERYRHQKSEFGTAVNNFKNEVSTVVAGAESELRDGRGFIKGFRGGKGRGDDTVVR</sequence>
<gene>
    <name evidence="2" type="ORF">LTR84_012894</name>
</gene>
<feature type="compositionally biased region" description="Polar residues" evidence="1">
    <location>
        <begin position="79"/>
        <end position="89"/>
    </location>
</feature>
<reference evidence="2 3" key="1">
    <citation type="submission" date="2023-08" db="EMBL/GenBank/DDBJ databases">
        <title>Black Yeasts Isolated from many extreme environments.</title>
        <authorList>
            <person name="Coleine C."/>
            <person name="Stajich J.E."/>
            <person name="Selbmann L."/>
        </authorList>
    </citation>
    <scope>NUCLEOTIDE SEQUENCE [LARGE SCALE GENOMIC DNA]</scope>
    <source>
        <strain evidence="2 3">CCFEE 5792</strain>
    </source>
</reference>
<dbReference type="RefSeq" id="XP_064707577.1">
    <property type="nucleotide sequence ID" value="XM_064856401.1"/>
</dbReference>